<dbReference type="GO" id="GO:0009252">
    <property type="term" value="P:peptidoglycan biosynthetic process"/>
    <property type="evidence" value="ECO:0007669"/>
    <property type="project" value="UniProtKB-UniRule"/>
</dbReference>
<dbReference type="Gene3D" id="3.90.78.10">
    <property type="entry name" value="UDP-N-acetylenolpyruvoylglucosamine reductase, C-terminal domain"/>
    <property type="match status" value="1"/>
</dbReference>
<dbReference type="InterPro" id="IPR016166">
    <property type="entry name" value="FAD-bd_PCMH"/>
</dbReference>
<dbReference type="GO" id="GO:0071949">
    <property type="term" value="F:FAD binding"/>
    <property type="evidence" value="ECO:0007669"/>
    <property type="project" value="InterPro"/>
</dbReference>
<protein>
    <recommendedName>
        <fullName evidence="16">UDP-N-acetylenolpyruvoylglucosamine reductase</fullName>
        <ecNumber evidence="16">1.3.1.98</ecNumber>
    </recommendedName>
    <alternativeName>
        <fullName evidence="16">UDP-N-acetylmuramate dehydrogenase</fullName>
    </alternativeName>
</protein>
<evidence type="ECO:0000256" key="3">
    <source>
        <dbReference type="ARBA" id="ARBA00004496"/>
    </source>
</evidence>
<dbReference type="InterPro" id="IPR016167">
    <property type="entry name" value="FAD-bd_PCMH_sub1"/>
</dbReference>
<dbReference type="InterPro" id="IPR011601">
    <property type="entry name" value="MurB_C"/>
</dbReference>
<comment type="function">
    <text evidence="2 16">Cell wall formation.</text>
</comment>
<dbReference type="HAMAP" id="MF_00037">
    <property type="entry name" value="MurB"/>
    <property type="match status" value="1"/>
</dbReference>
<evidence type="ECO:0000256" key="2">
    <source>
        <dbReference type="ARBA" id="ARBA00003921"/>
    </source>
</evidence>
<keyword evidence="12 16" id="KW-0560">Oxidoreductase</keyword>
<dbReference type="EC" id="1.3.1.98" evidence="16"/>
<dbReference type="AlphaFoldDB" id="A0A1L6RA74"/>
<feature type="active site" evidence="16">
    <location>
        <position position="290"/>
    </location>
</feature>
<dbReference type="GO" id="GO:0008360">
    <property type="term" value="P:regulation of cell shape"/>
    <property type="evidence" value="ECO:0007669"/>
    <property type="project" value="UniProtKB-KW"/>
</dbReference>
<dbReference type="PANTHER" id="PTHR21071:SF4">
    <property type="entry name" value="UDP-N-ACETYLENOLPYRUVOYLGLUCOSAMINE REDUCTASE"/>
    <property type="match status" value="1"/>
</dbReference>
<keyword evidence="8 16" id="KW-0274">FAD</keyword>
<evidence type="ECO:0000256" key="7">
    <source>
        <dbReference type="ARBA" id="ARBA00022630"/>
    </source>
</evidence>
<evidence type="ECO:0000256" key="4">
    <source>
        <dbReference type="ARBA" id="ARBA00004752"/>
    </source>
</evidence>
<dbReference type="EMBL" id="CP014332">
    <property type="protein sequence ID" value="APS41392.1"/>
    <property type="molecule type" value="Genomic_DNA"/>
</dbReference>
<dbReference type="PROSITE" id="PS51387">
    <property type="entry name" value="FAD_PCMH"/>
    <property type="match status" value="1"/>
</dbReference>
<comment type="subcellular location">
    <subcellularLocation>
        <location evidence="3 16">Cytoplasm</location>
    </subcellularLocation>
</comment>
<evidence type="ECO:0000256" key="5">
    <source>
        <dbReference type="ARBA" id="ARBA00022490"/>
    </source>
</evidence>
<keyword evidence="10 16" id="KW-0133">Cell shape</keyword>
<dbReference type="NCBIfam" id="TIGR00179">
    <property type="entry name" value="murB"/>
    <property type="match status" value="1"/>
</dbReference>
<keyword evidence="9 16" id="KW-0521">NADP</keyword>
<evidence type="ECO:0000256" key="6">
    <source>
        <dbReference type="ARBA" id="ARBA00022618"/>
    </source>
</evidence>
<dbReference type="Proteomes" id="UP000185473">
    <property type="component" value="Chromosome"/>
</dbReference>
<dbReference type="GO" id="GO:0071555">
    <property type="term" value="P:cell wall organization"/>
    <property type="evidence" value="ECO:0007669"/>
    <property type="project" value="UniProtKB-KW"/>
</dbReference>
<comment type="catalytic activity">
    <reaction evidence="15 16">
        <text>UDP-N-acetyl-alpha-D-muramate + NADP(+) = UDP-N-acetyl-3-O-(1-carboxyvinyl)-alpha-D-glucosamine + NADPH + H(+)</text>
        <dbReference type="Rhea" id="RHEA:12248"/>
        <dbReference type="ChEBI" id="CHEBI:15378"/>
        <dbReference type="ChEBI" id="CHEBI:57783"/>
        <dbReference type="ChEBI" id="CHEBI:58349"/>
        <dbReference type="ChEBI" id="CHEBI:68483"/>
        <dbReference type="ChEBI" id="CHEBI:70757"/>
        <dbReference type="EC" id="1.3.1.98"/>
    </reaction>
</comment>
<dbReference type="Pfam" id="PF02873">
    <property type="entry name" value="MurB_C"/>
    <property type="match status" value="1"/>
</dbReference>
<dbReference type="SUPFAM" id="SSF56194">
    <property type="entry name" value="Uridine diphospho-N-Acetylenolpyruvylglucosamine reductase, MurB, C-terminal domain"/>
    <property type="match status" value="1"/>
</dbReference>
<dbReference type="STRING" id="1631871.FOL01_0533"/>
<keyword evidence="19" id="KW-1185">Reference proteome</keyword>
<dbReference type="OrthoDB" id="9804753at2"/>
<evidence type="ECO:0000256" key="12">
    <source>
        <dbReference type="ARBA" id="ARBA00023002"/>
    </source>
</evidence>
<keyword evidence="5 16" id="KW-0963">Cytoplasm</keyword>
<evidence type="ECO:0000256" key="9">
    <source>
        <dbReference type="ARBA" id="ARBA00022857"/>
    </source>
</evidence>
<evidence type="ECO:0000256" key="15">
    <source>
        <dbReference type="ARBA" id="ARBA00048914"/>
    </source>
</evidence>
<gene>
    <name evidence="16" type="primary">murB</name>
    <name evidence="18" type="ORF">FOL01_0533</name>
</gene>
<reference evidence="18 19" key="1">
    <citation type="submission" date="2016-02" db="EMBL/GenBank/DDBJ databases">
        <title>Complete Genome Sequence of Weissella jogaejeotgali FOL01.</title>
        <authorList>
            <person name="Lee J.-H."/>
            <person name="Ku H.-J."/>
        </authorList>
    </citation>
    <scope>NUCLEOTIDE SEQUENCE [LARGE SCALE GENOMIC DNA]</scope>
    <source>
        <strain evidence="18 19">FOL01</strain>
    </source>
</reference>
<dbReference type="RefSeq" id="WP_075269248.1">
    <property type="nucleotide sequence ID" value="NZ_CP014332.1"/>
</dbReference>
<dbReference type="InterPro" id="IPR003170">
    <property type="entry name" value="MurB"/>
</dbReference>
<dbReference type="SUPFAM" id="SSF56176">
    <property type="entry name" value="FAD-binding/transporter-associated domain-like"/>
    <property type="match status" value="1"/>
</dbReference>
<comment type="similarity">
    <text evidence="16">Belongs to the MurB family.</text>
</comment>
<dbReference type="KEGG" id="wjo:FOL01_0533"/>
<evidence type="ECO:0000256" key="11">
    <source>
        <dbReference type="ARBA" id="ARBA00022984"/>
    </source>
</evidence>
<evidence type="ECO:0000256" key="1">
    <source>
        <dbReference type="ARBA" id="ARBA00001974"/>
    </source>
</evidence>
<dbReference type="InterPro" id="IPR036635">
    <property type="entry name" value="MurB_C_sf"/>
</dbReference>
<dbReference type="InterPro" id="IPR006094">
    <property type="entry name" value="Oxid_FAD_bind_N"/>
</dbReference>
<evidence type="ECO:0000256" key="14">
    <source>
        <dbReference type="ARBA" id="ARBA00023316"/>
    </source>
</evidence>
<comment type="cofactor">
    <cofactor evidence="1 16">
        <name>FAD</name>
        <dbReference type="ChEBI" id="CHEBI:57692"/>
    </cofactor>
</comment>
<feature type="active site" description="Proton donor" evidence="16">
    <location>
        <position position="220"/>
    </location>
</feature>
<keyword evidence="7 16" id="KW-0285">Flavoprotein</keyword>
<dbReference type="GO" id="GO:0051301">
    <property type="term" value="P:cell division"/>
    <property type="evidence" value="ECO:0007669"/>
    <property type="project" value="UniProtKB-KW"/>
</dbReference>
<evidence type="ECO:0000256" key="10">
    <source>
        <dbReference type="ARBA" id="ARBA00022960"/>
    </source>
</evidence>
<proteinExistence type="inferred from homology"/>
<feature type="domain" description="FAD-binding PCMH-type" evidence="17">
    <location>
        <begin position="26"/>
        <end position="191"/>
    </location>
</feature>
<dbReference type="PANTHER" id="PTHR21071">
    <property type="entry name" value="UDP-N-ACETYLENOLPYRUVOYLGLUCOSAMINE REDUCTASE"/>
    <property type="match status" value="1"/>
</dbReference>
<evidence type="ECO:0000256" key="13">
    <source>
        <dbReference type="ARBA" id="ARBA00023306"/>
    </source>
</evidence>
<dbReference type="Gene3D" id="3.30.43.10">
    <property type="entry name" value="Uridine Diphospho-n-acetylenolpyruvylglucosamine Reductase, domain 2"/>
    <property type="match status" value="1"/>
</dbReference>
<dbReference type="UniPathway" id="UPA00219"/>
<name>A0A1L6RA74_9LACO</name>
<evidence type="ECO:0000313" key="19">
    <source>
        <dbReference type="Proteomes" id="UP000185473"/>
    </source>
</evidence>
<evidence type="ECO:0000259" key="17">
    <source>
        <dbReference type="PROSITE" id="PS51387"/>
    </source>
</evidence>
<sequence length="297" mass="32477">MKMLNEMFPSYNIQANVNLGNYTNTRVGGPADWCFWPKTQHELQQVVRFANEANLPITVLGNASNLVITDDGRQGVVIFLTEMHQIKVFQNNITAEAGAWIIDVAQMAYDYSLTGLEWAAGIPGSIGGAVFMNAGAYGGQIDQVVQSVDVITPMGEIKTYPVADLAFGYRHSLVQETGDIIISATFAMQSGKRAEIGGKMTDFNERRAQKQPLEFPSCGSVFKRPTGYFAGKLIMDSGLQGCQIGGAQVSTKHAGFIVNRGQATGSDYVNLIKHIQHVVYEKFSVNLETEVRVLGRK</sequence>
<dbReference type="Gene3D" id="3.30.465.10">
    <property type="match status" value="1"/>
</dbReference>
<keyword evidence="6 16" id="KW-0132">Cell division</keyword>
<evidence type="ECO:0000256" key="16">
    <source>
        <dbReference type="HAMAP-Rule" id="MF_00037"/>
    </source>
</evidence>
<comment type="pathway">
    <text evidence="4 16">Cell wall biogenesis; peptidoglycan biosynthesis.</text>
</comment>
<dbReference type="GO" id="GO:0008762">
    <property type="term" value="F:UDP-N-acetylmuramate dehydrogenase activity"/>
    <property type="evidence" value="ECO:0007669"/>
    <property type="project" value="UniProtKB-UniRule"/>
</dbReference>
<dbReference type="InterPro" id="IPR036318">
    <property type="entry name" value="FAD-bd_PCMH-like_sf"/>
</dbReference>
<dbReference type="InterPro" id="IPR016169">
    <property type="entry name" value="FAD-bd_PCMH_sub2"/>
</dbReference>
<feature type="active site" evidence="16">
    <location>
        <position position="170"/>
    </location>
</feature>
<keyword evidence="13 16" id="KW-0131">Cell cycle</keyword>
<keyword evidence="11 16" id="KW-0573">Peptidoglycan synthesis</keyword>
<dbReference type="NCBIfam" id="NF010480">
    <property type="entry name" value="PRK13905.1"/>
    <property type="match status" value="1"/>
</dbReference>
<accession>A0A1L6RA74</accession>
<dbReference type="Pfam" id="PF01565">
    <property type="entry name" value="FAD_binding_4"/>
    <property type="match status" value="1"/>
</dbReference>
<dbReference type="GO" id="GO:0005829">
    <property type="term" value="C:cytosol"/>
    <property type="evidence" value="ECO:0007669"/>
    <property type="project" value="TreeGrafter"/>
</dbReference>
<organism evidence="18 19">
    <name type="scientific">Weissella jogaejeotgali</name>
    <dbReference type="NCBI Taxonomy" id="1631871"/>
    <lineage>
        <taxon>Bacteria</taxon>
        <taxon>Bacillati</taxon>
        <taxon>Bacillota</taxon>
        <taxon>Bacilli</taxon>
        <taxon>Lactobacillales</taxon>
        <taxon>Lactobacillaceae</taxon>
        <taxon>Weissella</taxon>
    </lineage>
</organism>
<evidence type="ECO:0000313" key="18">
    <source>
        <dbReference type="EMBL" id="APS41392.1"/>
    </source>
</evidence>
<evidence type="ECO:0000256" key="8">
    <source>
        <dbReference type="ARBA" id="ARBA00022827"/>
    </source>
</evidence>
<keyword evidence="14 16" id="KW-0961">Cell wall biogenesis/degradation</keyword>